<dbReference type="CDD" id="cd17470">
    <property type="entry name" value="T3SS_Flik_C"/>
    <property type="match status" value="1"/>
</dbReference>
<feature type="region of interest" description="Disordered" evidence="1">
    <location>
        <begin position="355"/>
        <end position="412"/>
    </location>
</feature>
<feature type="region of interest" description="Disordered" evidence="1">
    <location>
        <begin position="1"/>
        <end position="98"/>
    </location>
</feature>
<evidence type="ECO:0000256" key="1">
    <source>
        <dbReference type="SAM" id="MobiDB-lite"/>
    </source>
</evidence>
<proteinExistence type="predicted"/>
<dbReference type="PANTHER" id="PTHR37533:SF2">
    <property type="entry name" value="FLAGELLAR HOOK-LENGTH CONTROL PROTEIN"/>
    <property type="match status" value="1"/>
</dbReference>
<dbReference type="InterPro" id="IPR038610">
    <property type="entry name" value="FliK-like_C_sf"/>
</dbReference>
<feature type="compositionally biased region" description="Polar residues" evidence="1">
    <location>
        <begin position="355"/>
        <end position="372"/>
    </location>
</feature>
<feature type="domain" description="Flagellar hook-length control protein-like C-terminal" evidence="2">
    <location>
        <begin position="282"/>
        <end position="364"/>
    </location>
</feature>
<evidence type="ECO:0000313" key="4">
    <source>
        <dbReference type="Proteomes" id="UP000197535"/>
    </source>
</evidence>
<dbReference type="AlphaFoldDB" id="A0A254T9G9"/>
<keyword evidence="4" id="KW-1185">Reference proteome</keyword>
<protein>
    <recommendedName>
        <fullName evidence="2">Flagellar hook-length control protein-like C-terminal domain-containing protein</fullName>
    </recommendedName>
</protein>
<feature type="compositionally biased region" description="Low complexity" evidence="1">
    <location>
        <begin position="64"/>
        <end position="73"/>
    </location>
</feature>
<dbReference type="Proteomes" id="UP000197535">
    <property type="component" value="Unassembled WGS sequence"/>
</dbReference>
<gene>
    <name evidence="3" type="ORF">AYR66_04430</name>
</gene>
<evidence type="ECO:0000313" key="3">
    <source>
        <dbReference type="EMBL" id="OWW18807.1"/>
    </source>
</evidence>
<dbReference type="PANTHER" id="PTHR37533">
    <property type="entry name" value="FLAGELLAR HOOK-LENGTH CONTROL PROTEIN"/>
    <property type="match status" value="1"/>
</dbReference>
<accession>A0A254T9G9</accession>
<dbReference type="EMBL" id="LSTO01000002">
    <property type="protein sequence ID" value="OWW18807.1"/>
    <property type="molecule type" value="Genomic_DNA"/>
</dbReference>
<evidence type="ECO:0000259" key="2">
    <source>
        <dbReference type="Pfam" id="PF02120"/>
    </source>
</evidence>
<reference evidence="3 4" key="1">
    <citation type="submission" date="2016-02" db="EMBL/GenBank/DDBJ databases">
        <authorList>
            <person name="Wen L."/>
            <person name="He K."/>
            <person name="Yang H."/>
        </authorList>
    </citation>
    <scope>NUCLEOTIDE SEQUENCE [LARGE SCALE GENOMIC DNA]</scope>
    <source>
        <strain evidence="3 4">TSA40</strain>
    </source>
</reference>
<feature type="compositionally biased region" description="Polar residues" evidence="1">
    <location>
        <begin position="1"/>
        <end position="11"/>
    </location>
</feature>
<feature type="compositionally biased region" description="Polar residues" evidence="1">
    <location>
        <begin position="393"/>
        <end position="405"/>
    </location>
</feature>
<feature type="compositionally biased region" description="Basic and acidic residues" evidence="1">
    <location>
        <begin position="74"/>
        <end position="86"/>
    </location>
</feature>
<feature type="region of interest" description="Disordered" evidence="1">
    <location>
        <begin position="150"/>
        <end position="169"/>
    </location>
</feature>
<dbReference type="Pfam" id="PF02120">
    <property type="entry name" value="Flg_hook"/>
    <property type="match status" value="1"/>
</dbReference>
<feature type="compositionally biased region" description="Basic and acidic residues" evidence="1">
    <location>
        <begin position="379"/>
        <end position="388"/>
    </location>
</feature>
<dbReference type="OrthoDB" id="8596319at2"/>
<organism evidence="3 4">
    <name type="scientific">Noviherbaspirillum denitrificans</name>
    <dbReference type="NCBI Taxonomy" id="1968433"/>
    <lineage>
        <taxon>Bacteria</taxon>
        <taxon>Pseudomonadati</taxon>
        <taxon>Pseudomonadota</taxon>
        <taxon>Betaproteobacteria</taxon>
        <taxon>Burkholderiales</taxon>
        <taxon>Oxalobacteraceae</taxon>
        <taxon>Noviherbaspirillum</taxon>
    </lineage>
</organism>
<comment type="caution">
    <text evidence="3">The sequence shown here is derived from an EMBL/GenBank/DDBJ whole genome shotgun (WGS) entry which is preliminary data.</text>
</comment>
<sequence length="412" mass="42254">MQTSQVTNTANLIAPAPAKQADSSPAPEPFGKVLSREVSQRNGSSDAPKNKEATGPAQAREPAKAPAKAQDAQSAKDSKRADKAAPEDEAADSTPALPSDMLALVANINELQTPAAPAAEAQTAIPSEPAPDAQAVVAAAVVPTAVPQTDLKPAEAATPSSASPQSTLQTDAPVITAGLQPKSEGAAAQLRTAEKLSAKDVPAATVRNAKVEDLNAQPVQQQAETKGRDFATAMNDSLNTVSATVQLPPQAALQAVQHQAANATEKLTPRVGTPAWDQALGQKVVWMVAGEQQSASLTLNPPDLGPLQVVLNVSNSQANATFIAAQPEVRQALEAALPKLRDMLGEAGIQLGQANVSSGAPNQQGSFDQQAAQAARNHGPFDGRENGRGEGQVQISRVQPASSGTGLVDTFV</sequence>
<dbReference type="RefSeq" id="WP_088710206.1">
    <property type="nucleotide sequence ID" value="NZ_LSTO01000002.1"/>
</dbReference>
<dbReference type="InterPro" id="IPR052563">
    <property type="entry name" value="FliK"/>
</dbReference>
<dbReference type="Gene3D" id="3.30.750.140">
    <property type="match status" value="1"/>
</dbReference>
<dbReference type="InterPro" id="IPR021136">
    <property type="entry name" value="Flagellar_hook_control-like_C"/>
</dbReference>
<name>A0A254T9G9_9BURK</name>